<dbReference type="PROSITE" id="PS50109">
    <property type="entry name" value="HIS_KIN"/>
    <property type="match status" value="1"/>
</dbReference>
<evidence type="ECO:0000259" key="8">
    <source>
        <dbReference type="PROSITE" id="PS50109"/>
    </source>
</evidence>
<dbReference type="CDD" id="cd00082">
    <property type="entry name" value="HisKA"/>
    <property type="match status" value="1"/>
</dbReference>
<organism evidence="9">
    <name type="scientific">Lacrimispora sp. BS-2</name>
    <dbReference type="NCBI Taxonomy" id="3151850"/>
    <lineage>
        <taxon>Bacteria</taxon>
        <taxon>Bacillati</taxon>
        <taxon>Bacillota</taxon>
        <taxon>Clostridia</taxon>
        <taxon>Lachnospirales</taxon>
        <taxon>Lachnospiraceae</taxon>
        <taxon>Lacrimispora</taxon>
    </lineage>
</organism>
<evidence type="ECO:0000256" key="5">
    <source>
        <dbReference type="ARBA" id="ARBA00022777"/>
    </source>
</evidence>
<dbReference type="SUPFAM" id="SSF55874">
    <property type="entry name" value="ATPase domain of HSP90 chaperone/DNA topoisomerase II/histidine kinase"/>
    <property type="match status" value="1"/>
</dbReference>
<keyword evidence="7" id="KW-0812">Transmembrane</keyword>
<dbReference type="EC" id="2.7.13.3" evidence="2"/>
<keyword evidence="3" id="KW-0597">Phosphoprotein</keyword>
<dbReference type="InterPro" id="IPR003594">
    <property type="entry name" value="HATPase_dom"/>
</dbReference>
<dbReference type="SUPFAM" id="SSF47384">
    <property type="entry name" value="Homodimeric domain of signal transducing histidine kinase"/>
    <property type="match status" value="1"/>
</dbReference>
<dbReference type="AlphaFoldDB" id="A0AAU7PR56"/>
<keyword evidence="4" id="KW-0808">Transferase</keyword>
<evidence type="ECO:0000256" key="7">
    <source>
        <dbReference type="SAM" id="Phobius"/>
    </source>
</evidence>
<keyword evidence="6" id="KW-0902">Two-component regulatory system</keyword>
<feature type="transmembrane region" description="Helical" evidence="7">
    <location>
        <begin position="52"/>
        <end position="69"/>
    </location>
</feature>
<feature type="transmembrane region" description="Helical" evidence="7">
    <location>
        <begin position="78"/>
        <end position="95"/>
    </location>
</feature>
<comment type="catalytic activity">
    <reaction evidence="1">
        <text>ATP + protein L-histidine = ADP + protein N-phospho-L-histidine.</text>
        <dbReference type="EC" id="2.7.13.3"/>
    </reaction>
</comment>
<dbReference type="InterPro" id="IPR050736">
    <property type="entry name" value="Sensor_HK_Regulatory"/>
</dbReference>
<dbReference type="RefSeq" id="WP_349947439.1">
    <property type="nucleotide sequence ID" value="NZ_CP157940.1"/>
</dbReference>
<reference evidence="9" key="1">
    <citation type="submission" date="2024-06" db="EMBL/GenBank/DDBJ databases">
        <title>Lacrimispora cavernae sp. nov., a novel anaerobe isolated from bat guano pile inside a cave.</title>
        <authorList>
            <person name="Miller S.L."/>
            <person name="Lu N."/>
            <person name="King J."/>
            <person name="Sankaranarayanan K."/>
            <person name="Lawson P.A."/>
        </authorList>
    </citation>
    <scope>NUCLEOTIDE SEQUENCE</scope>
    <source>
        <strain evidence="9">BS-2</strain>
    </source>
</reference>
<evidence type="ECO:0000256" key="4">
    <source>
        <dbReference type="ARBA" id="ARBA00022679"/>
    </source>
</evidence>
<evidence type="ECO:0000313" key="9">
    <source>
        <dbReference type="EMBL" id="XBS54750.1"/>
    </source>
</evidence>
<protein>
    <recommendedName>
        <fullName evidence="2">histidine kinase</fullName>
        <ecNumber evidence="2">2.7.13.3</ecNumber>
    </recommendedName>
</protein>
<dbReference type="InterPro" id="IPR036097">
    <property type="entry name" value="HisK_dim/P_sf"/>
</dbReference>
<dbReference type="Pfam" id="PF02518">
    <property type="entry name" value="HATPase_c"/>
    <property type="match status" value="1"/>
</dbReference>
<dbReference type="EMBL" id="CP157940">
    <property type="protein sequence ID" value="XBS54750.1"/>
    <property type="molecule type" value="Genomic_DNA"/>
</dbReference>
<proteinExistence type="predicted"/>
<dbReference type="SMART" id="SM00387">
    <property type="entry name" value="HATPase_c"/>
    <property type="match status" value="1"/>
</dbReference>
<dbReference type="Gene3D" id="1.10.287.130">
    <property type="match status" value="1"/>
</dbReference>
<dbReference type="InterPro" id="IPR004358">
    <property type="entry name" value="Sig_transdc_His_kin-like_C"/>
</dbReference>
<dbReference type="InterPro" id="IPR005467">
    <property type="entry name" value="His_kinase_dom"/>
</dbReference>
<dbReference type="Pfam" id="PF00512">
    <property type="entry name" value="HisKA"/>
    <property type="match status" value="1"/>
</dbReference>
<feature type="domain" description="Histidine kinase" evidence="8">
    <location>
        <begin position="212"/>
        <end position="422"/>
    </location>
</feature>
<sequence length="430" mass="47517">MNKLLSFISGSFVDKSLDLRIRLFNILAMAGVVVSLVSAIVSAAMGEKLQNAAVYLIFALLASALLWYASKNGRYQRCYMITIVTIFLMGFPFFFFNNGGYYGTIPYFFIFALVFTAFMLEGKTAFLMVGLEMLLYVGLCLYAYFFFTPEDFYISSRNVMITAVFGFVVVGLALSIVMLLQFRLYNEQQKKLDEQNHILQRASRAKTEFLSNTSHEMRTPLTVISVNVQTVAEILEDMDEAVKDVEAAELLQNAQQEIMRLARMVGGMLTLASMSENTDKQAVNFSTLLRSSAEMFSLHLQKKGNTLATEIAERLNIFGNADLLAQVVSNLLQNAAVYTEQGEIILRAEKAGREILVTVKDTGTGIAAELLPHVFERGVSTGGTGFGLYLCKTVVESHGGRIWIESTPGSGTTTSFALPTYEGQFGGEDA</sequence>
<name>A0AAU7PR56_9FIRM</name>
<evidence type="ECO:0000256" key="6">
    <source>
        <dbReference type="ARBA" id="ARBA00023012"/>
    </source>
</evidence>
<dbReference type="PRINTS" id="PR00344">
    <property type="entry name" value="BCTRLSENSOR"/>
</dbReference>
<feature type="transmembrane region" description="Helical" evidence="7">
    <location>
        <begin position="159"/>
        <end position="182"/>
    </location>
</feature>
<keyword evidence="5 9" id="KW-0418">Kinase</keyword>
<dbReference type="PANTHER" id="PTHR43711">
    <property type="entry name" value="TWO-COMPONENT HISTIDINE KINASE"/>
    <property type="match status" value="1"/>
</dbReference>
<dbReference type="Gene3D" id="3.30.565.10">
    <property type="entry name" value="Histidine kinase-like ATPase, C-terminal domain"/>
    <property type="match status" value="1"/>
</dbReference>
<dbReference type="PANTHER" id="PTHR43711:SF1">
    <property type="entry name" value="HISTIDINE KINASE 1"/>
    <property type="match status" value="1"/>
</dbReference>
<dbReference type="InterPro" id="IPR036890">
    <property type="entry name" value="HATPase_C_sf"/>
</dbReference>
<evidence type="ECO:0000256" key="3">
    <source>
        <dbReference type="ARBA" id="ARBA00022553"/>
    </source>
</evidence>
<keyword evidence="7" id="KW-1133">Transmembrane helix</keyword>
<feature type="transmembrane region" description="Helical" evidence="7">
    <location>
        <begin position="21"/>
        <end position="46"/>
    </location>
</feature>
<evidence type="ECO:0000256" key="1">
    <source>
        <dbReference type="ARBA" id="ARBA00000085"/>
    </source>
</evidence>
<dbReference type="SMART" id="SM00388">
    <property type="entry name" value="HisKA"/>
    <property type="match status" value="1"/>
</dbReference>
<keyword evidence="7" id="KW-0472">Membrane</keyword>
<evidence type="ECO:0000256" key="2">
    <source>
        <dbReference type="ARBA" id="ARBA00012438"/>
    </source>
</evidence>
<accession>A0AAU7PR56</accession>
<feature type="transmembrane region" description="Helical" evidence="7">
    <location>
        <begin position="127"/>
        <end position="147"/>
    </location>
</feature>
<feature type="transmembrane region" description="Helical" evidence="7">
    <location>
        <begin position="101"/>
        <end position="120"/>
    </location>
</feature>
<dbReference type="GO" id="GO:0000155">
    <property type="term" value="F:phosphorelay sensor kinase activity"/>
    <property type="evidence" value="ECO:0007669"/>
    <property type="project" value="InterPro"/>
</dbReference>
<dbReference type="InterPro" id="IPR003661">
    <property type="entry name" value="HisK_dim/P_dom"/>
</dbReference>
<gene>
    <name evidence="9" type="ORF">ABFV83_02865</name>
</gene>